<dbReference type="STRING" id="49390.A0A068UTN3"/>
<evidence type="ECO:0000313" key="4">
    <source>
        <dbReference type="Proteomes" id="UP000295252"/>
    </source>
</evidence>
<dbReference type="FunCoup" id="A0A068UTN3">
    <property type="interactions" value="283"/>
</dbReference>
<reference evidence="4" key="1">
    <citation type="journal article" date="2014" name="Science">
        <title>The coffee genome provides insight into the convergent evolution of caffeine biosynthesis.</title>
        <authorList>
            <person name="Denoeud F."/>
            <person name="Carretero-Paulet L."/>
            <person name="Dereeper A."/>
            <person name="Droc G."/>
            <person name="Guyot R."/>
            <person name="Pietrella M."/>
            <person name="Zheng C."/>
            <person name="Alberti A."/>
            <person name="Anthony F."/>
            <person name="Aprea G."/>
            <person name="Aury J.M."/>
            <person name="Bento P."/>
            <person name="Bernard M."/>
            <person name="Bocs S."/>
            <person name="Campa C."/>
            <person name="Cenci A."/>
            <person name="Combes M.C."/>
            <person name="Crouzillat D."/>
            <person name="Da Silva C."/>
            <person name="Daddiego L."/>
            <person name="De Bellis F."/>
            <person name="Dussert S."/>
            <person name="Garsmeur O."/>
            <person name="Gayraud T."/>
            <person name="Guignon V."/>
            <person name="Jahn K."/>
            <person name="Jamilloux V."/>
            <person name="Joet T."/>
            <person name="Labadie K."/>
            <person name="Lan T."/>
            <person name="Leclercq J."/>
            <person name="Lepelley M."/>
            <person name="Leroy T."/>
            <person name="Li L.T."/>
            <person name="Librado P."/>
            <person name="Lopez L."/>
            <person name="Munoz A."/>
            <person name="Noel B."/>
            <person name="Pallavicini A."/>
            <person name="Perrotta G."/>
            <person name="Poncet V."/>
            <person name="Pot D."/>
            <person name="Priyono X."/>
            <person name="Rigoreau M."/>
            <person name="Rouard M."/>
            <person name="Rozas J."/>
            <person name="Tranchant-Dubreuil C."/>
            <person name="VanBuren R."/>
            <person name="Zhang Q."/>
            <person name="Andrade A.C."/>
            <person name="Argout X."/>
            <person name="Bertrand B."/>
            <person name="de Kochko A."/>
            <person name="Graziosi G."/>
            <person name="Henry R.J."/>
            <person name="Jayarama X."/>
            <person name="Ming R."/>
            <person name="Nagai C."/>
            <person name="Rounsley S."/>
            <person name="Sankoff D."/>
            <person name="Giuliano G."/>
            <person name="Albert V.A."/>
            <person name="Wincker P."/>
            <person name="Lashermes P."/>
        </authorList>
    </citation>
    <scope>NUCLEOTIDE SEQUENCE [LARGE SCALE GENOMIC DNA]</scope>
    <source>
        <strain evidence="4">cv. DH200-94</strain>
    </source>
</reference>
<keyword evidence="2" id="KW-0012">Acyltransferase</keyword>
<dbReference type="OrthoDB" id="1862401at2759"/>
<organism evidence="3 4">
    <name type="scientific">Coffea canephora</name>
    <name type="common">Robusta coffee</name>
    <dbReference type="NCBI Taxonomy" id="49390"/>
    <lineage>
        <taxon>Eukaryota</taxon>
        <taxon>Viridiplantae</taxon>
        <taxon>Streptophyta</taxon>
        <taxon>Embryophyta</taxon>
        <taxon>Tracheophyta</taxon>
        <taxon>Spermatophyta</taxon>
        <taxon>Magnoliopsida</taxon>
        <taxon>eudicotyledons</taxon>
        <taxon>Gunneridae</taxon>
        <taxon>Pentapetalae</taxon>
        <taxon>asterids</taxon>
        <taxon>lamiids</taxon>
        <taxon>Gentianales</taxon>
        <taxon>Rubiaceae</taxon>
        <taxon>Ixoroideae</taxon>
        <taxon>Gardenieae complex</taxon>
        <taxon>Bertiereae - Coffeeae clade</taxon>
        <taxon>Coffeeae</taxon>
        <taxon>Coffea</taxon>
    </lineage>
</organism>
<evidence type="ECO:0000313" key="3">
    <source>
        <dbReference type="EMBL" id="CDP11905.1"/>
    </source>
</evidence>
<evidence type="ECO:0000256" key="2">
    <source>
        <dbReference type="ARBA" id="ARBA00023315"/>
    </source>
</evidence>
<dbReference type="Gene3D" id="3.30.559.10">
    <property type="entry name" value="Chloramphenicol acetyltransferase-like domain"/>
    <property type="match status" value="2"/>
</dbReference>
<dbReference type="AlphaFoldDB" id="A0A068UTN3"/>
<dbReference type="InterPro" id="IPR023213">
    <property type="entry name" value="CAT-like_dom_sf"/>
</dbReference>
<dbReference type="InParanoid" id="A0A068UTN3"/>
<keyword evidence="4" id="KW-1185">Reference proteome</keyword>
<name>A0A068UTN3_COFCA</name>
<protein>
    <submittedName>
        <fullName evidence="3">Uncharacterized protein</fullName>
    </submittedName>
</protein>
<dbReference type="GO" id="GO:0016747">
    <property type="term" value="F:acyltransferase activity, transferring groups other than amino-acyl groups"/>
    <property type="evidence" value="ECO:0007669"/>
    <property type="project" value="UniProtKB-ARBA"/>
</dbReference>
<dbReference type="PhylomeDB" id="A0A068UTN3"/>
<gene>
    <name evidence="3" type="ORF">GSCOC_T00035207001</name>
</gene>
<accession>A0A068UTN3</accession>
<evidence type="ECO:0000256" key="1">
    <source>
        <dbReference type="ARBA" id="ARBA00022679"/>
    </source>
</evidence>
<dbReference type="InterPro" id="IPR051504">
    <property type="entry name" value="Plant_metabolite_acyltrans"/>
</dbReference>
<sequence length="467" mass="51795">MAPSGEPTTVLDRCLATPPPGLVSRMSLRLSFFDVLWLHAPPVQRLVFYEIPEITKTNFIEEIIPKLRDSLNLTLKYYIPLAGNLIIPPNSGPDSPEILYKRGNSVPLIVAESNAMDFEWLVANHARDSSDFHCLVPKLVQSTDDSGSILSSVLALQVTLFPNMGFSIGITSHQAAGDACTIFRFSRIWAFHAKAGEAEAEEKVNAPCGGPLGPPCYYRTIIKDPKGLSSIFWNRWNSISKLDRGSGISSNSYKVRQTFLISPEQVENIRKLVPPMLRGQAYMKSFKVVCAYVWICLVKSRGEEAVDEEEVENFVCFGNCRRRLDHLVAENYFGNCITLCIAKMKNGELVGGGGIPRAVGLIGAAMNEKLQSQEALSNGAENWLVDLQNLNLDRTFMVAGSPKFNFYQLDFGWGRPRRFEFVSIDKTGAVSLCGGRDRNRDIEVGLSLPKARMDAFAAIFNQGLKDL</sequence>
<keyword evidence="1" id="KW-0808">Transferase</keyword>
<dbReference type="Gramene" id="CDP11905">
    <property type="protein sequence ID" value="CDP11905"/>
    <property type="gene ID" value="GSCOC_T00035207001"/>
</dbReference>
<dbReference type="Proteomes" id="UP000295252">
    <property type="component" value="Chromosome VII"/>
</dbReference>
<dbReference type="Pfam" id="PF02458">
    <property type="entry name" value="Transferase"/>
    <property type="match status" value="1"/>
</dbReference>
<proteinExistence type="predicted"/>
<dbReference type="EMBL" id="HG739144">
    <property type="protein sequence ID" value="CDP11905.1"/>
    <property type="molecule type" value="Genomic_DNA"/>
</dbReference>
<dbReference type="PANTHER" id="PTHR31625">
    <property type="match status" value="1"/>
</dbReference>